<gene>
    <name evidence="7" type="ORF">HLH28_05210</name>
</gene>
<evidence type="ECO:0000313" key="7">
    <source>
        <dbReference type="EMBL" id="MBB2200982.1"/>
    </source>
</evidence>
<keyword evidence="4 5" id="KW-0472">Membrane</keyword>
<comment type="subcellular location">
    <subcellularLocation>
        <location evidence="1">Membrane</location>
        <topology evidence="1">Multi-pass membrane protein</topology>
    </subcellularLocation>
</comment>
<dbReference type="RefSeq" id="WP_182955501.1">
    <property type="nucleotide sequence ID" value="NZ_JABEQM010000003.1"/>
</dbReference>
<evidence type="ECO:0000256" key="1">
    <source>
        <dbReference type="ARBA" id="ARBA00004141"/>
    </source>
</evidence>
<dbReference type="AlphaFoldDB" id="A0A7W4K5X5"/>
<evidence type="ECO:0000256" key="5">
    <source>
        <dbReference type="SAM" id="Phobius"/>
    </source>
</evidence>
<proteinExistence type="predicted"/>
<feature type="transmembrane region" description="Helical" evidence="5">
    <location>
        <begin position="77"/>
        <end position="98"/>
    </location>
</feature>
<evidence type="ECO:0000313" key="8">
    <source>
        <dbReference type="Proteomes" id="UP000578030"/>
    </source>
</evidence>
<keyword evidence="3 5" id="KW-1133">Transmembrane helix</keyword>
<accession>A0A7W4K5X5</accession>
<feature type="transmembrane region" description="Helical" evidence="5">
    <location>
        <begin position="174"/>
        <end position="196"/>
    </location>
</feature>
<feature type="transmembrane region" description="Helical" evidence="5">
    <location>
        <begin position="217"/>
        <end position="238"/>
    </location>
</feature>
<feature type="transmembrane region" description="Helical" evidence="5">
    <location>
        <begin position="5"/>
        <end position="26"/>
    </location>
</feature>
<dbReference type="GO" id="GO:0016020">
    <property type="term" value="C:membrane"/>
    <property type="evidence" value="ECO:0007669"/>
    <property type="project" value="UniProtKB-SubCell"/>
</dbReference>
<dbReference type="Proteomes" id="UP000578030">
    <property type="component" value="Unassembled WGS sequence"/>
</dbReference>
<dbReference type="InterPro" id="IPR013130">
    <property type="entry name" value="Fe3_Rdtase_TM_dom"/>
</dbReference>
<protein>
    <submittedName>
        <fullName evidence="7">Ferric reductase like transmembrane component</fullName>
    </submittedName>
</protein>
<keyword evidence="2 5" id="KW-0812">Transmembrane</keyword>
<evidence type="ECO:0000256" key="2">
    <source>
        <dbReference type="ARBA" id="ARBA00022692"/>
    </source>
</evidence>
<feature type="domain" description="Ferric oxidoreductase" evidence="6">
    <location>
        <begin position="42"/>
        <end position="154"/>
    </location>
</feature>
<evidence type="ECO:0000256" key="4">
    <source>
        <dbReference type="ARBA" id="ARBA00023136"/>
    </source>
</evidence>
<evidence type="ECO:0000259" key="6">
    <source>
        <dbReference type="Pfam" id="PF01794"/>
    </source>
</evidence>
<evidence type="ECO:0000256" key="3">
    <source>
        <dbReference type="ARBA" id="ARBA00022989"/>
    </source>
</evidence>
<keyword evidence="8" id="KW-1185">Reference proteome</keyword>
<organism evidence="7 8">
    <name type="scientific">Gluconacetobacter tumulisoli</name>
    <dbReference type="NCBI Taxonomy" id="1286189"/>
    <lineage>
        <taxon>Bacteria</taxon>
        <taxon>Pseudomonadati</taxon>
        <taxon>Pseudomonadota</taxon>
        <taxon>Alphaproteobacteria</taxon>
        <taxon>Acetobacterales</taxon>
        <taxon>Acetobacteraceae</taxon>
        <taxon>Gluconacetobacter</taxon>
    </lineage>
</organism>
<feature type="transmembrane region" description="Helical" evidence="5">
    <location>
        <begin position="150"/>
        <end position="168"/>
    </location>
</feature>
<reference evidence="7 8" key="1">
    <citation type="submission" date="2020-04" db="EMBL/GenBank/DDBJ databases">
        <title>Description of novel Gluconacetobacter.</title>
        <authorList>
            <person name="Sombolestani A."/>
        </authorList>
    </citation>
    <scope>NUCLEOTIDE SEQUENCE [LARGE SCALE GENOMIC DNA]</scope>
    <source>
        <strain evidence="7 8">LMG 27802</strain>
    </source>
</reference>
<feature type="transmembrane region" description="Helical" evidence="5">
    <location>
        <begin position="110"/>
        <end position="130"/>
    </location>
</feature>
<sequence>MKAEIVVLTAGLVGVVLTLTALFLLASPPPGVSLAWDMADTAGFAAFILLLGLFVMNGRPTAWPNCDGKFFMVLHRGLGAGALAMLGLHVLPPLWIAPLLVDDVLPSGPWPMLAGVAAACLMLAAALSGLHGVRRIVWRTARRFRIGHSVIATGTLPLSAFHVAGAGLHVNTGWKIALCVALTVGAAAWTPSRWLLRPDRNHAIPGRRRWRNMSIHARAIVALMLATSVLSAWLYALATPHGGPG</sequence>
<name>A0A7W4K5X5_9PROT</name>
<comment type="caution">
    <text evidence="7">The sequence shown here is derived from an EMBL/GenBank/DDBJ whole genome shotgun (WGS) entry which is preliminary data.</text>
</comment>
<dbReference type="EMBL" id="JABEQM010000003">
    <property type="protein sequence ID" value="MBB2200982.1"/>
    <property type="molecule type" value="Genomic_DNA"/>
</dbReference>
<dbReference type="Pfam" id="PF01794">
    <property type="entry name" value="Ferric_reduct"/>
    <property type="match status" value="1"/>
</dbReference>
<feature type="transmembrane region" description="Helical" evidence="5">
    <location>
        <begin position="38"/>
        <end position="56"/>
    </location>
</feature>